<evidence type="ECO:0000259" key="6">
    <source>
        <dbReference type="PROSITE" id="PS01124"/>
    </source>
</evidence>
<dbReference type="RefSeq" id="WP_234614348.1">
    <property type="nucleotide sequence ID" value="NZ_CP098806.1"/>
</dbReference>
<feature type="transmembrane region" description="Helical" evidence="5">
    <location>
        <begin position="109"/>
        <end position="131"/>
    </location>
</feature>
<keyword evidence="2" id="KW-0238">DNA-binding</keyword>
<dbReference type="InterPro" id="IPR018060">
    <property type="entry name" value="HTH_AraC"/>
</dbReference>
<dbReference type="InterPro" id="IPR009057">
    <property type="entry name" value="Homeodomain-like_sf"/>
</dbReference>
<protein>
    <submittedName>
        <fullName evidence="7">AraC family transcriptional regulator</fullName>
    </submittedName>
</protein>
<name>A0A9X1PCS3_9BACT</name>
<reference evidence="7" key="1">
    <citation type="submission" date="2021-12" db="EMBL/GenBank/DDBJ databases">
        <title>Novel species in genus Dyadobacter.</title>
        <authorList>
            <person name="Ma C."/>
        </authorList>
    </citation>
    <scope>NUCLEOTIDE SEQUENCE</scope>
    <source>
        <strain evidence="7">CY399</strain>
    </source>
</reference>
<dbReference type="EMBL" id="JAJTTA010000002">
    <property type="protein sequence ID" value="MCF0041548.1"/>
    <property type="molecule type" value="Genomic_DNA"/>
</dbReference>
<keyword evidence="8" id="KW-1185">Reference proteome</keyword>
<dbReference type="PANTHER" id="PTHR43280">
    <property type="entry name" value="ARAC-FAMILY TRANSCRIPTIONAL REGULATOR"/>
    <property type="match status" value="1"/>
</dbReference>
<dbReference type="SUPFAM" id="SSF46689">
    <property type="entry name" value="Homeodomain-like"/>
    <property type="match status" value="1"/>
</dbReference>
<evidence type="ECO:0000313" key="8">
    <source>
        <dbReference type="Proteomes" id="UP001139700"/>
    </source>
</evidence>
<evidence type="ECO:0000313" key="7">
    <source>
        <dbReference type="EMBL" id="MCF0041548.1"/>
    </source>
</evidence>
<dbReference type="Proteomes" id="UP001139700">
    <property type="component" value="Unassembled WGS sequence"/>
</dbReference>
<feature type="domain" description="HTH araC/xylS-type" evidence="6">
    <location>
        <begin position="274"/>
        <end position="382"/>
    </location>
</feature>
<proteinExistence type="predicted"/>
<feature type="transmembrane region" description="Helical" evidence="5">
    <location>
        <begin position="40"/>
        <end position="59"/>
    </location>
</feature>
<evidence type="ECO:0000256" key="5">
    <source>
        <dbReference type="SAM" id="Phobius"/>
    </source>
</evidence>
<feature type="region of interest" description="Disordered" evidence="4">
    <location>
        <begin position="245"/>
        <end position="265"/>
    </location>
</feature>
<dbReference type="SMART" id="SM00342">
    <property type="entry name" value="HTH_ARAC"/>
    <property type="match status" value="1"/>
</dbReference>
<feature type="transmembrane region" description="Helical" evidence="5">
    <location>
        <begin position="6"/>
        <end position="28"/>
    </location>
</feature>
<feature type="transmembrane region" description="Helical" evidence="5">
    <location>
        <begin position="217"/>
        <end position="236"/>
    </location>
</feature>
<evidence type="ECO:0000256" key="2">
    <source>
        <dbReference type="ARBA" id="ARBA00023125"/>
    </source>
</evidence>
<keyword evidence="1" id="KW-0805">Transcription regulation</keyword>
<gene>
    <name evidence="7" type="ORF">LXM24_15690</name>
</gene>
<evidence type="ECO:0000256" key="3">
    <source>
        <dbReference type="ARBA" id="ARBA00023163"/>
    </source>
</evidence>
<keyword evidence="5" id="KW-1133">Transmembrane helix</keyword>
<dbReference type="PROSITE" id="PS01124">
    <property type="entry name" value="HTH_ARAC_FAMILY_2"/>
    <property type="match status" value="1"/>
</dbReference>
<keyword evidence="5" id="KW-0472">Membrane</keyword>
<dbReference type="GO" id="GO:0003700">
    <property type="term" value="F:DNA-binding transcription factor activity"/>
    <property type="evidence" value="ECO:0007669"/>
    <property type="project" value="InterPro"/>
</dbReference>
<dbReference type="Pfam" id="PF12833">
    <property type="entry name" value="HTH_18"/>
    <property type="match status" value="1"/>
</dbReference>
<dbReference type="Gene3D" id="1.10.10.60">
    <property type="entry name" value="Homeodomain-like"/>
    <property type="match status" value="1"/>
</dbReference>
<organism evidence="7 8">
    <name type="scientific">Dyadobacter fanqingshengii</name>
    <dbReference type="NCBI Taxonomy" id="2906443"/>
    <lineage>
        <taxon>Bacteria</taxon>
        <taxon>Pseudomonadati</taxon>
        <taxon>Bacteroidota</taxon>
        <taxon>Cytophagia</taxon>
        <taxon>Cytophagales</taxon>
        <taxon>Spirosomataceae</taxon>
        <taxon>Dyadobacter</taxon>
    </lineage>
</organism>
<keyword evidence="5" id="KW-0812">Transmembrane</keyword>
<accession>A0A9X1PCS3</accession>
<comment type="caution">
    <text evidence="7">The sequence shown here is derived from an EMBL/GenBank/DDBJ whole genome shotgun (WGS) entry which is preliminary data.</text>
</comment>
<evidence type="ECO:0000256" key="1">
    <source>
        <dbReference type="ARBA" id="ARBA00023015"/>
    </source>
</evidence>
<feature type="transmembrane region" description="Helical" evidence="5">
    <location>
        <begin position="71"/>
        <end position="88"/>
    </location>
</feature>
<sequence>MSFYFNVYSAVLLFGFLQGWIYALLLWIRGQREGRLSDYLLGWVLVALCFNIWVYMLGFGGVEILWQRLNFFPRTLSFLLPPLYYFYLRSQFDTGFRFKWRDLIHVAPFLLEATYRLTIFAGGPSFVHYWEKTFHGPWHLDDLLFVSSTAQHVVYLYWSFRLYHHYRSWVKTQFSNVEPVSFRWFRNFLIALSLLVSIDFLVTVVDLWLNLSFWQDWWNNLAGVILIYYVSIAGYAQRQPGRQLTFSDSGSANPASSSDEVQKKTPATANLDQDRIYQQVLNLMDTEKPYLNPDLSLPDLARQMKINAPTLSLAINVGSSHNFNDFVNAYRVSEFKQQALLPGNAHLSLLGIALECGFNSKATFNRAFKKLENQSPGEFVASRNLDQ</sequence>
<dbReference type="AlphaFoldDB" id="A0A9X1PCS3"/>
<dbReference type="GO" id="GO:0043565">
    <property type="term" value="F:sequence-specific DNA binding"/>
    <property type="evidence" value="ECO:0007669"/>
    <property type="project" value="InterPro"/>
</dbReference>
<keyword evidence="3" id="KW-0804">Transcription</keyword>
<dbReference type="PANTHER" id="PTHR43280:SF29">
    <property type="entry name" value="ARAC-FAMILY TRANSCRIPTIONAL REGULATOR"/>
    <property type="match status" value="1"/>
</dbReference>
<feature type="compositionally biased region" description="Low complexity" evidence="4">
    <location>
        <begin position="247"/>
        <end position="259"/>
    </location>
</feature>
<feature type="transmembrane region" description="Helical" evidence="5">
    <location>
        <begin position="184"/>
        <end position="205"/>
    </location>
</feature>
<evidence type="ECO:0000256" key="4">
    <source>
        <dbReference type="SAM" id="MobiDB-lite"/>
    </source>
</evidence>